<dbReference type="Proteomes" id="UP001150581">
    <property type="component" value="Unassembled WGS sequence"/>
</dbReference>
<proteinExistence type="predicted"/>
<evidence type="ECO:0000313" key="1">
    <source>
        <dbReference type="EMBL" id="KAJ1902184.1"/>
    </source>
</evidence>
<name>A0ACC1IWN8_9FUNG</name>
<protein>
    <submittedName>
        <fullName evidence="1">Uncharacterized protein</fullName>
    </submittedName>
</protein>
<dbReference type="EMBL" id="JANBPG010000004">
    <property type="protein sequence ID" value="KAJ1902184.1"/>
    <property type="molecule type" value="Genomic_DNA"/>
</dbReference>
<gene>
    <name evidence="1" type="ORF">LPJ66_000179</name>
</gene>
<comment type="caution">
    <text evidence="1">The sequence shown here is derived from an EMBL/GenBank/DDBJ whole genome shotgun (WGS) entry which is preliminary data.</text>
</comment>
<organism evidence="1 2">
    <name type="scientific">Kickxella alabastrina</name>
    <dbReference type="NCBI Taxonomy" id="61397"/>
    <lineage>
        <taxon>Eukaryota</taxon>
        <taxon>Fungi</taxon>
        <taxon>Fungi incertae sedis</taxon>
        <taxon>Zoopagomycota</taxon>
        <taxon>Kickxellomycotina</taxon>
        <taxon>Kickxellomycetes</taxon>
        <taxon>Kickxellales</taxon>
        <taxon>Kickxellaceae</taxon>
        <taxon>Kickxella</taxon>
    </lineage>
</organism>
<sequence length="733" mass="79922">MSYNHTDSYYDDPTSTAFDFPLSNSQLQPYQPAKKLQRQTHADSNLNIQAARGRSESDGYRTMSTRSSDDRAPLTTLFGSQAWQRMSTALPQGVRDPLNIHELEREERLMPFTEVGVGAMGDQAQAQAGAPSHYGTAQQGVAGEKRSAKHTSHFTANFVASSGGGAETAPSAIDWEYMQDHNLRTGGLPSLDQVLTRRTRAPLALRDFAVHCSVRQPQARRWLEFYMAARTHEKMCLAYDSDLRHAKARSHYASADSRILPSSNTGSASASAEAAAAAAAESLDPSRRAAAHTAAMESLSRGRGDDQVLYPDDGANEAMPADARNASRRSRRQSSRMAMQIQSSAETIFLRYFRAALDPSLMQGAGTFWQTNSTTSSAAAAARARETAGRSGKIGSLKRMLTQKTNARVINGLRPTLDDPYHQGYGVATTDSVYGSAGGNSASGGRVPGGSGAASMYDNNFGRLGSTPSLVMSRDHLNTPITGDSDAPAMLPQYMPMHRPGGGGAFGSGSRQQHLYYHMPWPPEILTDIEQRLLHDGAALDAALFSEALLYAYDVLDTYYFPIFIADAVSRNVTRDHCVLRVLFAFVFLWFGFALPLALILLDHVPKAQRAWSVLPLFIGWWNMAVGFGGCDLLLAAMRKYQSPTMRDTNAAASRKDADFGLSKSPQQQPFGSLSSQVGGWRRAWFSTRMSVDMTATRMVRARSIRWFIGALAMTAITAAILCAVPGTRIYRN</sequence>
<reference evidence="1" key="1">
    <citation type="submission" date="2022-07" db="EMBL/GenBank/DDBJ databases">
        <title>Phylogenomic reconstructions and comparative analyses of Kickxellomycotina fungi.</title>
        <authorList>
            <person name="Reynolds N.K."/>
            <person name="Stajich J.E."/>
            <person name="Barry K."/>
            <person name="Grigoriev I.V."/>
            <person name="Crous P."/>
            <person name="Smith M.E."/>
        </authorList>
    </citation>
    <scope>NUCLEOTIDE SEQUENCE</scope>
    <source>
        <strain evidence="1">Benny 63K</strain>
    </source>
</reference>
<evidence type="ECO:0000313" key="2">
    <source>
        <dbReference type="Proteomes" id="UP001150581"/>
    </source>
</evidence>
<keyword evidence="2" id="KW-1185">Reference proteome</keyword>
<accession>A0ACC1IWN8</accession>